<feature type="transmembrane region" description="Helical" evidence="7">
    <location>
        <begin position="75"/>
        <end position="97"/>
    </location>
</feature>
<keyword evidence="5 7" id="KW-0378">Hydrolase</keyword>
<dbReference type="GO" id="GO:0005886">
    <property type="term" value="C:plasma membrane"/>
    <property type="evidence" value="ECO:0007669"/>
    <property type="project" value="UniProtKB-SubCell"/>
</dbReference>
<evidence type="ECO:0000256" key="1">
    <source>
        <dbReference type="ARBA" id="ARBA00000677"/>
    </source>
</evidence>
<dbReference type="AlphaFoldDB" id="A0A8J3LXP3"/>
<evidence type="ECO:0000256" key="8">
    <source>
        <dbReference type="SAM" id="MobiDB-lite"/>
    </source>
</evidence>
<reference evidence="10" key="1">
    <citation type="submission" date="2021-01" db="EMBL/GenBank/DDBJ databases">
        <title>Whole genome shotgun sequence of Planosporangium flavigriseum NBRC 105377.</title>
        <authorList>
            <person name="Komaki H."/>
            <person name="Tamura T."/>
        </authorList>
    </citation>
    <scope>NUCLEOTIDE SEQUENCE</scope>
    <source>
        <strain evidence="10">NBRC 105377</strain>
    </source>
</reference>
<gene>
    <name evidence="10" type="primary">lepB</name>
    <name evidence="10" type="ORF">Pfl04_14090</name>
</gene>
<evidence type="ECO:0000259" key="9">
    <source>
        <dbReference type="Pfam" id="PF10502"/>
    </source>
</evidence>
<dbReference type="GO" id="GO:0009003">
    <property type="term" value="F:signal peptidase activity"/>
    <property type="evidence" value="ECO:0007669"/>
    <property type="project" value="UniProtKB-EC"/>
</dbReference>
<feature type="compositionally biased region" description="Basic and acidic residues" evidence="8">
    <location>
        <begin position="38"/>
        <end position="56"/>
    </location>
</feature>
<dbReference type="InterPro" id="IPR019758">
    <property type="entry name" value="Pept_S26A_signal_pept_1_CS"/>
</dbReference>
<feature type="active site" evidence="6">
    <location>
        <position position="174"/>
    </location>
</feature>
<dbReference type="GO" id="GO:0006465">
    <property type="term" value="P:signal peptide processing"/>
    <property type="evidence" value="ECO:0007669"/>
    <property type="project" value="InterPro"/>
</dbReference>
<dbReference type="InterPro" id="IPR036286">
    <property type="entry name" value="LexA/Signal_pep-like_sf"/>
</dbReference>
<dbReference type="NCBIfam" id="TIGR02227">
    <property type="entry name" value="sigpep_I_bact"/>
    <property type="match status" value="1"/>
</dbReference>
<proteinExistence type="inferred from homology"/>
<dbReference type="PROSITE" id="PS00761">
    <property type="entry name" value="SPASE_I_3"/>
    <property type="match status" value="1"/>
</dbReference>
<comment type="similarity">
    <text evidence="3 7">Belongs to the peptidase S26 family.</text>
</comment>
<feature type="region of interest" description="Disordered" evidence="8">
    <location>
        <begin position="1"/>
        <end position="59"/>
    </location>
</feature>
<keyword evidence="7" id="KW-0472">Membrane</keyword>
<dbReference type="EMBL" id="BONU01000006">
    <property type="protein sequence ID" value="GIG73005.1"/>
    <property type="molecule type" value="Genomic_DNA"/>
</dbReference>
<feature type="active site" evidence="6">
    <location>
        <position position="101"/>
    </location>
</feature>
<comment type="caution">
    <text evidence="10">The sequence shown here is derived from an EMBL/GenBank/DDBJ whole genome shotgun (WGS) entry which is preliminary data.</text>
</comment>
<dbReference type="GO" id="GO:0004252">
    <property type="term" value="F:serine-type endopeptidase activity"/>
    <property type="evidence" value="ECO:0007669"/>
    <property type="project" value="InterPro"/>
</dbReference>
<evidence type="ECO:0000256" key="6">
    <source>
        <dbReference type="PIRSR" id="PIRSR600223-1"/>
    </source>
</evidence>
<dbReference type="PANTHER" id="PTHR43390:SF1">
    <property type="entry name" value="CHLOROPLAST PROCESSING PEPTIDASE"/>
    <property type="match status" value="1"/>
</dbReference>
<dbReference type="Proteomes" id="UP000653674">
    <property type="component" value="Unassembled WGS sequence"/>
</dbReference>
<comment type="catalytic activity">
    <reaction evidence="1 7">
        <text>Cleavage of hydrophobic, N-terminal signal or leader sequences from secreted and periplasmic proteins.</text>
        <dbReference type="EC" id="3.4.21.89"/>
    </reaction>
</comment>
<evidence type="ECO:0000313" key="10">
    <source>
        <dbReference type="EMBL" id="GIG73005.1"/>
    </source>
</evidence>
<dbReference type="PRINTS" id="PR00727">
    <property type="entry name" value="LEADERPTASE"/>
</dbReference>
<comment type="subcellular location">
    <subcellularLocation>
        <location evidence="2">Cell membrane</location>
        <topology evidence="2">Single-pass type II membrane protein</topology>
    </subcellularLocation>
    <subcellularLocation>
        <location evidence="7">Membrane</location>
        <topology evidence="7">Single-pass type II membrane protein</topology>
    </subcellularLocation>
</comment>
<evidence type="ECO:0000313" key="11">
    <source>
        <dbReference type="Proteomes" id="UP000653674"/>
    </source>
</evidence>
<keyword evidence="7" id="KW-1133">Transmembrane helix</keyword>
<dbReference type="EC" id="3.4.21.89" evidence="4 7"/>
<dbReference type="SUPFAM" id="SSF51306">
    <property type="entry name" value="LexA/Signal peptidase"/>
    <property type="match status" value="1"/>
</dbReference>
<dbReference type="InterPro" id="IPR000223">
    <property type="entry name" value="Pept_S26A_signal_pept_1"/>
</dbReference>
<dbReference type="Gene3D" id="2.10.109.10">
    <property type="entry name" value="Umud Fragment, subunit A"/>
    <property type="match status" value="1"/>
</dbReference>
<evidence type="ECO:0000256" key="5">
    <source>
        <dbReference type="ARBA" id="ARBA00022801"/>
    </source>
</evidence>
<organism evidence="10 11">
    <name type="scientific">Planosporangium flavigriseum</name>
    <dbReference type="NCBI Taxonomy" id="373681"/>
    <lineage>
        <taxon>Bacteria</taxon>
        <taxon>Bacillati</taxon>
        <taxon>Actinomycetota</taxon>
        <taxon>Actinomycetes</taxon>
        <taxon>Micromonosporales</taxon>
        <taxon>Micromonosporaceae</taxon>
        <taxon>Planosporangium</taxon>
    </lineage>
</organism>
<evidence type="ECO:0000256" key="7">
    <source>
        <dbReference type="RuleBase" id="RU362042"/>
    </source>
</evidence>
<accession>A0A8J3LXP3</accession>
<dbReference type="CDD" id="cd06530">
    <property type="entry name" value="S26_SPase_I"/>
    <property type="match status" value="1"/>
</dbReference>
<evidence type="ECO:0000256" key="2">
    <source>
        <dbReference type="ARBA" id="ARBA00004401"/>
    </source>
</evidence>
<evidence type="ECO:0000256" key="4">
    <source>
        <dbReference type="ARBA" id="ARBA00013208"/>
    </source>
</evidence>
<feature type="domain" description="Peptidase S26" evidence="9">
    <location>
        <begin position="72"/>
        <end position="268"/>
    </location>
</feature>
<keyword evidence="11" id="KW-1185">Reference proteome</keyword>
<protein>
    <recommendedName>
        <fullName evidence="4 7">Signal peptidase I</fullName>
        <ecNumber evidence="4 7">3.4.21.89</ecNumber>
    </recommendedName>
</protein>
<sequence>MTYRDPNDAPYRRDPYDRVDPYTQYERSSRVYGTEGGRYGDPRREFESDPDGRESVGARARRARKEMPLWQELPLLLIVAFCLAVLVRTFLVQAFFIPSGSMEPRLLVGDRVLVNKLVYDVRQPSRGEIVVFRGTDNWAPENQVATTAGFFAKLTRTVGDLVGVSQPGEKDFIKRVIGLPGDTVACCDANGRVTVNGFPLDEPYVIENSPVDAPPNARECHSRRFGPVTVEQGQMFVMGDHRLVSQDSRCQGPVPIANVIGRAFVIVWPGSHWSGLGVPPTFDKVPRPFAAAAPHREPLRSAPANGVPELLITVPMALLRPLRRVPGVYGEREDVGSSRD</sequence>
<feature type="compositionally biased region" description="Basic and acidic residues" evidence="8">
    <location>
        <begin position="1"/>
        <end position="20"/>
    </location>
</feature>
<dbReference type="Pfam" id="PF10502">
    <property type="entry name" value="Peptidase_S26"/>
    <property type="match status" value="1"/>
</dbReference>
<keyword evidence="7" id="KW-0645">Protease</keyword>
<evidence type="ECO:0000256" key="3">
    <source>
        <dbReference type="ARBA" id="ARBA00009370"/>
    </source>
</evidence>
<keyword evidence="7" id="KW-0812">Transmembrane</keyword>
<dbReference type="InterPro" id="IPR019533">
    <property type="entry name" value="Peptidase_S26"/>
</dbReference>
<name>A0A8J3LXP3_9ACTN</name>
<dbReference type="PANTHER" id="PTHR43390">
    <property type="entry name" value="SIGNAL PEPTIDASE I"/>
    <property type="match status" value="1"/>
</dbReference>